<comment type="caution">
    <text evidence="2">The sequence shown here is derived from an EMBL/GenBank/DDBJ whole genome shotgun (WGS) entry which is preliminary data.</text>
</comment>
<accession>A0ABP6XF84</accession>
<dbReference type="RefSeq" id="WP_345565800.1">
    <property type="nucleotide sequence ID" value="NZ_BAABDQ010000011.1"/>
</dbReference>
<dbReference type="InterPro" id="IPR050471">
    <property type="entry name" value="AB_hydrolase"/>
</dbReference>
<evidence type="ECO:0000259" key="1">
    <source>
        <dbReference type="Pfam" id="PF00561"/>
    </source>
</evidence>
<name>A0ABP6XF84_9ACTN</name>
<keyword evidence="3" id="KW-1185">Reference proteome</keyword>
<reference evidence="3" key="1">
    <citation type="journal article" date="2019" name="Int. J. Syst. Evol. Microbiol.">
        <title>The Global Catalogue of Microorganisms (GCM) 10K type strain sequencing project: providing services to taxonomists for standard genome sequencing and annotation.</title>
        <authorList>
            <consortium name="The Broad Institute Genomics Platform"/>
            <consortium name="The Broad Institute Genome Sequencing Center for Infectious Disease"/>
            <person name="Wu L."/>
            <person name="Ma J."/>
        </authorList>
    </citation>
    <scope>NUCLEOTIDE SEQUENCE [LARGE SCALE GENOMIC DNA]</scope>
    <source>
        <strain evidence="3">JCM 17326</strain>
    </source>
</reference>
<sequence length="289" mass="31035">MTIVQAGHARLYTERTGDGPALVLVPGGGGDTSAFDRVVPVLAERYTVLTLDRRGNSRSPIEGPQRPVDVGEQADDVVAVLDHYGLSRAYVFGTSASGIIALELLIRHPDRLLGAVVHEPPIVRVLPDAAERLAFFDEVRAVGEREGALRAYLLFASAIMARPLGLFRSRAGRAVVAAGLRASMAVRKGEPGGMQRLFGNAEVVVRSEIPAFLAYEPNLSALGRVPAPWCFAVGAASEGRFYARPARLLGERLGAEVAELPGGHLGYQEFPREFGDRLAATLDGFRARR</sequence>
<evidence type="ECO:0000313" key="2">
    <source>
        <dbReference type="EMBL" id="GAA3565943.1"/>
    </source>
</evidence>
<dbReference type="InterPro" id="IPR029058">
    <property type="entry name" value="AB_hydrolase_fold"/>
</dbReference>
<dbReference type="Proteomes" id="UP001500630">
    <property type="component" value="Unassembled WGS sequence"/>
</dbReference>
<dbReference type="GO" id="GO:0016787">
    <property type="term" value="F:hydrolase activity"/>
    <property type="evidence" value="ECO:0007669"/>
    <property type="project" value="UniProtKB-KW"/>
</dbReference>
<dbReference type="InterPro" id="IPR000073">
    <property type="entry name" value="AB_hydrolase_1"/>
</dbReference>
<protein>
    <submittedName>
        <fullName evidence="2">Alpha/beta hydrolase</fullName>
    </submittedName>
</protein>
<gene>
    <name evidence="2" type="ORF">GCM10022419_053290</name>
</gene>
<feature type="domain" description="AB hydrolase-1" evidence="1">
    <location>
        <begin position="20"/>
        <end position="125"/>
    </location>
</feature>
<dbReference type="EMBL" id="BAABDQ010000011">
    <property type="protein sequence ID" value="GAA3565943.1"/>
    <property type="molecule type" value="Genomic_DNA"/>
</dbReference>
<dbReference type="Gene3D" id="3.40.50.1820">
    <property type="entry name" value="alpha/beta hydrolase"/>
    <property type="match status" value="1"/>
</dbReference>
<organism evidence="2 3">
    <name type="scientific">Nonomuraea rosea</name>
    <dbReference type="NCBI Taxonomy" id="638574"/>
    <lineage>
        <taxon>Bacteria</taxon>
        <taxon>Bacillati</taxon>
        <taxon>Actinomycetota</taxon>
        <taxon>Actinomycetes</taxon>
        <taxon>Streptosporangiales</taxon>
        <taxon>Streptosporangiaceae</taxon>
        <taxon>Nonomuraea</taxon>
    </lineage>
</organism>
<dbReference type="PANTHER" id="PTHR43433">
    <property type="entry name" value="HYDROLASE, ALPHA/BETA FOLD FAMILY PROTEIN"/>
    <property type="match status" value="1"/>
</dbReference>
<dbReference type="PANTHER" id="PTHR43433:SF5">
    <property type="entry name" value="AB HYDROLASE-1 DOMAIN-CONTAINING PROTEIN"/>
    <property type="match status" value="1"/>
</dbReference>
<evidence type="ECO:0000313" key="3">
    <source>
        <dbReference type="Proteomes" id="UP001500630"/>
    </source>
</evidence>
<dbReference type="SUPFAM" id="SSF53474">
    <property type="entry name" value="alpha/beta-Hydrolases"/>
    <property type="match status" value="1"/>
</dbReference>
<proteinExistence type="predicted"/>
<dbReference type="Pfam" id="PF00561">
    <property type="entry name" value="Abhydrolase_1"/>
    <property type="match status" value="1"/>
</dbReference>
<keyword evidence="2" id="KW-0378">Hydrolase</keyword>